<protein>
    <submittedName>
        <fullName evidence="3">D-(-)-3-hydroxybutyrate oligomer hydrolase</fullName>
        <ecNumber evidence="3">3.1.1.22</ecNumber>
    </submittedName>
</protein>
<dbReference type="InterPro" id="IPR016582">
    <property type="entry name" value="OHBut_olig_hydro_put"/>
</dbReference>
<dbReference type="InterPro" id="IPR029058">
    <property type="entry name" value="AB_hydrolase_fold"/>
</dbReference>
<dbReference type="EC" id="3.1.1.22" evidence="3"/>
<dbReference type="EMBL" id="CP053069">
    <property type="protein sequence ID" value="QJR12755.1"/>
    <property type="molecule type" value="Genomic_DNA"/>
</dbReference>
<reference evidence="3 4" key="1">
    <citation type="submission" date="2020-04" db="EMBL/GenBank/DDBJ databases">
        <title>Usitatibacter rugosus gen. nov., sp. nov. and Usitatibacter palustris sp. nov., novel members of Usitatibacteraceae fam. nov. within the order Nitrosomonadales isolated from soil.</title>
        <authorList>
            <person name="Huber K.J."/>
            <person name="Neumann-Schaal M."/>
            <person name="Geppert A."/>
            <person name="Luckner M."/>
            <person name="Wanner G."/>
            <person name="Overmann J."/>
        </authorList>
    </citation>
    <scope>NUCLEOTIDE SEQUENCE [LARGE SCALE GENOMIC DNA]</scope>
    <source>
        <strain evidence="3 4">0125_3</strain>
    </source>
</reference>
<evidence type="ECO:0000256" key="2">
    <source>
        <dbReference type="SAM" id="SignalP"/>
    </source>
</evidence>
<dbReference type="GO" id="GO:0047989">
    <property type="term" value="F:hydroxybutyrate-dimer hydrolase activity"/>
    <property type="evidence" value="ECO:0007669"/>
    <property type="project" value="UniProtKB-EC"/>
</dbReference>
<dbReference type="Gene3D" id="3.40.50.1820">
    <property type="entry name" value="alpha/beta hydrolase"/>
    <property type="match status" value="1"/>
</dbReference>
<dbReference type="GO" id="GO:0005615">
    <property type="term" value="C:extracellular space"/>
    <property type="evidence" value="ECO:0007669"/>
    <property type="project" value="InterPro"/>
</dbReference>
<sequence length="699" mass="72517">MSSQFTRALLIVAASALAACNNSDSDNAIPPVNTLPDFVKGTVVRNAYDGTSNDLLTAGLGKSGLQGALPAFADAANPTVAELRRQAIYNNYRALVDMTTNGGYGVLYGPNVDSSGAVTPGEGRIGGEEFIAYADDGTGKLNVTVMVQIPNTFSTTNPCIVTAASSGSRGIYGAIATAGEWGLKKGCAVAYTDKGSGNGGHDLAANTVYNLQGQRGNAGTLGVQSIFTAAGTDAERAAFNTAFPNRWAYKHAHSQQNPEKDWGQHTIQAIRFAFYALNEKYGPLNNGERQVIINNDNTIVIASSVSNGAGAAVAALEQDNDNYIDGLAVAEPQIQMNAPTGVTIRRGSTTVASNSKPLYDYFTIANMVQPCAALAPSVANSPLLATNILAPNAANRCTDLANAGIISGTTTADRATSALALLHASGWEADSDLFHASHYALATLSVTYTYATAYSRSGVRDNLCGYSFGGAPVAGVPAVIANNASAQLFGTGNGVPPTSGINILNNNSVGGTALDAVSISPSSNLADYNYDGANCLRTLFTGATPGAIATRAGIEQVKRTGNLRGKPAVIVHGRSDTLIPVNHTSRPYYALNKLSDTGSQLAYYEVTNAQHFDGFLGLAGYDTRLVPLHRYFIQAMDIVYNKLRNNTPIPASQVVRTIPRGGAPGAAPAITAANVPPIAATPAPADAILFANSILAIPE</sequence>
<evidence type="ECO:0000313" key="3">
    <source>
        <dbReference type="EMBL" id="QJR12755.1"/>
    </source>
</evidence>
<dbReference type="PROSITE" id="PS51257">
    <property type="entry name" value="PROKAR_LIPOPROTEIN"/>
    <property type="match status" value="1"/>
</dbReference>
<dbReference type="Pfam" id="PF10605">
    <property type="entry name" value="3HBOH"/>
    <property type="match status" value="1"/>
</dbReference>
<dbReference type="PIRSF" id="PIRSF011409">
    <property type="entry name" value="HObutyrate_olig_hydrol"/>
    <property type="match status" value="1"/>
</dbReference>
<gene>
    <name evidence="3" type="ORF">DSM104443_03848</name>
</gene>
<feature type="signal peptide" evidence="2">
    <location>
        <begin position="1"/>
        <end position="18"/>
    </location>
</feature>
<dbReference type="KEGG" id="uru:DSM104443_03848"/>
<dbReference type="Proteomes" id="UP000501534">
    <property type="component" value="Chromosome"/>
</dbReference>
<proteinExistence type="predicted"/>
<dbReference type="GO" id="GO:0019605">
    <property type="term" value="P:butyrate metabolic process"/>
    <property type="evidence" value="ECO:0007669"/>
    <property type="project" value="InterPro"/>
</dbReference>
<dbReference type="AlphaFoldDB" id="A0A6M4H0A1"/>
<evidence type="ECO:0000256" key="1">
    <source>
        <dbReference type="ARBA" id="ARBA00022801"/>
    </source>
</evidence>
<evidence type="ECO:0000313" key="4">
    <source>
        <dbReference type="Proteomes" id="UP000501534"/>
    </source>
</evidence>
<keyword evidence="2" id="KW-0732">Signal</keyword>
<dbReference type="SUPFAM" id="SSF53474">
    <property type="entry name" value="alpha/beta-Hydrolases"/>
    <property type="match status" value="1"/>
</dbReference>
<dbReference type="RefSeq" id="WP_171095232.1">
    <property type="nucleotide sequence ID" value="NZ_CP053069.1"/>
</dbReference>
<name>A0A6M4H0A1_9PROT</name>
<keyword evidence="1 3" id="KW-0378">Hydrolase</keyword>
<accession>A0A6M4H0A1</accession>
<feature type="chain" id="PRO_5026778087" evidence="2">
    <location>
        <begin position="19"/>
        <end position="699"/>
    </location>
</feature>
<organism evidence="3 4">
    <name type="scientific">Usitatibacter rugosus</name>
    <dbReference type="NCBI Taxonomy" id="2732067"/>
    <lineage>
        <taxon>Bacteria</taxon>
        <taxon>Pseudomonadati</taxon>
        <taxon>Pseudomonadota</taxon>
        <taxon>Betaproteobacteria</taxon>
        <taxon>Nitrosomonadales</taxon>
        <taxon>Usitatibacteraceae</taxon>
        <taxon>Usitatibacter</taxon>
    </lineage>
</organism>
<keyword evidence="4" id="KW-1185">Reference proteome</keyword>